<dbReference type="PROSITE" id="PS50404">
    <property type="entry name" value="GST_NTER"/>
    <property type="match status" value="1"/>
</dbReference>
<gene>
    <name evidence="5" type="ORF">DM02DRAFT_570925</name>
</gene>
<evidence type="ECO:0000256" key="2">
    <source>
        <dbReference type="RuleBase" id="RU003494"/>
    </source>
</evidence>
<dbReference type="InterPro" id="IPR004046">
    <property type="entry name" value="GST_C"/>
</dbReference>
<proteinExistence type="inferred from homology"/>
<dbReference type="AlphaFoldDB" id="A0A2V1DC47"/>
<dbReference type="CDD" id="cd03048">
    <property type="entry name" value="GST_N_Ure2p_like"/>
    <property type="match status" value="1"/>
</dbReference>
<dbReference type="SFLD" id="SFLDG00358">
    <property type="entry name" value="Main_(cytGST)"/>
    <property type="match status" value="1"/>
</dbReference>
<dbReference type="InterPro" id="IPR010987">
    <property type="entry name" value="Glutathione-S-Trfase_C-like"/>
</dbReference>
<name>A0A2V1DC47_9PLEO</name>
<reference evidence="5 6" key="1">
    <citation type="journal article" date="2018" name="Sci. Rep.">
        <title>Comparative genomics provides insights into the lifestyle and reveals functional heterogeneity of dark septate endophytic fungi.</title>
        <authorList>
            <person name="Knapp D.G."/>
            <person name="Nemeth J.B."/>
            <person name="Barry K."/>
            <person name="Hainaut M."/>
            <person name="Henrissat B."/>
            <person name="Johnson J."/>
            <person name="Kuo A."/>
            <person name="Lim J.H.P."/>
            <person name="Lipzen A."/>
            <person name="Nolan M."/>
            <person name="Ohm R.A."/>
            <person name="Tamas L."/>
            <person name="Grigoriev I.V."/>
            <person name="Spatafora J.W."/>
            <person name="Nagy L.G."/>
            <person name="Kovacs G.M."/>
        </authorList>
    </citation>
    <scope>NUCLEOTIDE SEQUENCE [LARGE SCALE GENOMIC DNA]</scope>
    <source>
        <strain evidence="5 6">DSE2036</strain>
    </source>
</reference>
<sequence>MAANPKLNGCKATSGIEIFTFATPNGYRPTILLEELKDAYGLKYSAQCINLGDKTHKEPWYLEICPNGKIPAIVDHDNGDFRLFESAAIMNYLCRMYDTNHMFYFVDFKDSTLADQWLFWHVGDMLPTQSYAHQFFRSLPESDAFATQKFVGEAARSYGVLNSALEGRDYLVGPNRGTYSIADIANFAFVNFSGSAGLGRDLKMWPNVERWWKAIYARPAVKRGLKTPMENPIENYTLWKKIEEDEEFKQKEEELEAHLKKGQEQYKYVYQSV</sequence>
<dbReference type="OrthoDB" id="422574at2759"/>
<evidence type="ECO:0000259" key="3">
    <source>
        <dbReference type="PROSITE" id="PS50404"/>
    </source>
</evidence>
<dbReference type="PANTHER" id="PTHR44051">
    <property type="entry name" value="GLUTATHIONE S-TRANSFERASE-RELATED"/>
    <property type="match status" value="1"/>
</dbReference>
<dbReference type="EMBL" id="KZ805489">
    <property type="protein sequence ID" value="PVH95621.1"/>
    <property type="molecule type" value="Genomic_DNA"/>
</dbReference>
<dbReference type="InterPro" id="IPR040079">
    <property type="entry name" value="Glutathione_S-Trfase"/>
</dbReference>
<dbReference type="STRING" id="97972.A0A2V1DC47"/>
<protein>
    <submittedName>
        <fullName evidence="5">Glutathione S-transferase</fullName>
    </submittedName>
</protein>
<keyword evidence="5" id="KW-0808">Transferase</keyword>
<evidence type="ECO:0000313" key="6">
    <source>
        <dbReference type="Proteomes" id="UP000244855"/>
    </source>
</evidence>
<dbReference type="Gene3D" id="1.20.1050.10">
    <property type="match status" value="1"/>
</dbReference>
<dbReference type="Pfam" id="PF02798">
    <property type="entry name" value="GST_N"/>
    <property type="match status" value="1"/>
</dbReference>
<accession>A0A2V1DC47</accession>
<dbReference type="Proteomes" id="UP000244855">
    <property type="component" value="Unassembled WGS sequence"/>
</dbReference>
<dbReference type="InterPro" id="IPR004045">
    <property type="entry name" value="Glutathione_S-Trfase_N"/>
</dbReference>
<organism evidence="5 6">
    <name type="scientific">Periconia macrospinosa</name>
    <dbReference type="NCBI Taxonomy" id="97972"/>
    <lineage>
        <taxon>Eukaryota</taxon>
        <taxon>Fungi</taxon>
        <taxon>Dikarya</taxon>
        <taxon>Ascomycota</taxon>
        <taxon>Pezizomycotina</taxon>
        <taxon>Dothideomycetes</taxon>
        <taxon>Pleosporomycetidae</taxon>
        <taxon>Pleosporales</taxon>
        <taxon>Massarineae</taxon>
        <taxon>Periconiaceae</taxon>
        <taxon>Periconia</taxon>
    </lineage>
</organism>
<feature type="domain" description="GST C-terminal" evidence="4">
    <location>
        <begin position="107"/>
        <end position="233"/>
    </location>
</feature>
<dbReference type="SUPFAM" id="SSF47616">
    <property type="entry name" value="GST C-terminal domain-like"/>
    <property type="match status" value="1"/>
</dbReference>
<evidence type="ECO:0000256" key="1">
    <source>
        <dbReference type="ARBA" id="ARBA00007409"/>
    </source>
</evidence>
<dbReference type="InterPro" id="IPR036249">
    <property type="entry name" value="Thioredoxin-like_sf"/>
</dbReference>
<dbReference type="PROSITE" id="PS50405">
    <property type="entry name" value="GST_CTER"/>
    <property type="match status" value="1"/>
</dbReference>
<dbReference type="Gene3D" id="3.40.30.10">
    <property type="entry name" value="Glutaredoxin"/>
    <property type="match status" value="1"/>
</dbReference>
<dbReference type="InterPro" id="IPR036282">
    <property type="entry name" value="Glutathione-S-Trfase_C_sf"/>
</dbReference>
<dbReference type="SFLD" id="SFLDS00019">
    <property type="entry name" value="Glutathione_Transferase_(cytos"/>
    <property type="match status" value="1"/>
</dbReference>
<feature type="domain" description="GST N-terminal" evidence="3">
    <location>
        <begin position="17"/>
        <end position="101"/>
    </location>
</feature>
<comment type="similarity">
    <text evidence="1 2">Belongs to the GST superfamily.</text>
</comment>
<dbReference type="SUPFAM" id="SSF52833">
    <property type="entry name" value="Thioredoxin-like"/>
    <property type="match status" value="1"/>
</dbReference>
<evidence type="ECO:0000259" key="4">
    <source>
        <dbReference type="PROSITE" id="PS50405"/>
    </source>
</evidence>
<keyword evidence="6" id="KW-1185">Reference proteome</keyword>
<evidence type="ECO:0000313" key="5">
    <source>
        <dbReference type="EMBL" id="PVH95621.1"/>
    </source>
</evidence>
<dbReference type="GO" id="GO:0016740">
    <property type="term" value="F:transferase activity"/>
    <property type="evidence" value="ECO:0007669"/>
    <property type="project" value="UniProtKB-KW"/>
</dbReference>
<dbReference type="Pfam" id="PF00043">
    <property type="entry name" value="GST_C"/>
    <property type="match status" value="1"/>
</dbReference>
<dbReference type="PANTHER" id="PTHR44051:SF6">
    <property type="entry name" value="GLUTATHIONE S-TRANSFERASE II"/>
    <property type="match status" value="1"/>
</dbReference>